<evidence type="ECO:0000259" key="8">
    <source>
        <dbReference type="Pfam" id="PF18404"/>
    </source>
</evidence>
<keyword evidence="4" id="KW-0808">Transferase</keyword>
<proteinExistence type="inferred from homology"/>
<dbReference type="InterPro" id="IPR040497">
    <property type="entry name" value="Glyco_transf_24"/>
</dbReference>
<comment type="cofactor">
    <cofactor evidence="1">
        <name>Ca(2+)</name>
        <dbReference type="ChEBI" id="CHEBI:29108"/>
    </cofactor>
</comment>
<comment type="pathway">
    <text evidence="2">Protein modification; protein glycosylation.</text>
</comment>
<sequence length="437" mass="50910">GMDLSLFKSAYEGPKFDFLLSHAAYCRDVLKLKKGQRAVISNGRIIGPLEGNEVFNQDDYLLLENIILKTSGERIKSKVQQFEMEEDRASDLVMKVDSLLSSQPKGESRVEYGFADDHYRFSLYLLTGLSHSFYRYVLEPEVVFQADGTFSPGPLAKFLDMPQSPLFTLNLNTPESWMVESVHTRYDLDNIYLQEVENIVAAEYELEHLLLEGHCFDVSSGQPPRGLQFTLGTASEPVIMDTIVMANLGYFQLKANPGAWLLKLRKGRSDEIYKIYRIMMLSVLKNTKTPVKFWFLKNYLSPAFKEFIPHMAKQYGFQYELVQYKWPRWLHQQTEKQRIIWGYKILFLDVLFPLAVDKILFVDADQIVRTDLKDLRDFDLEGAPYGYTPFCESRREMDGYRFWKSGYWASHLAGRKYHIRCWFSSTIFLRHVHTVPC</sequence>
<evidence type="ECO:0000256" key="6">
    <source>
        <dbReference type="ARBA" id="ARBA00048456"/>
    </source>
</evidence>
<name>A0ABV0NC77_9TELE</name>
<gene>
    <name evidence="9" type="primary">UGGT1_2</name>
    <name evidence="9" type="ORF">GOODEAATRI_020386</name>
</gene>
<evidence type="ECO:0000256" key="3">
    <source>
        <dbReference type="ARBA" id="ARBA00006351"/>
    </source>
</evidence>
<evidence type="ECO:0000256" key="2">
    <source>
        <dbReference type="ARBA" id="ARBA00004922"/>
    </source>
</evidence>
<dbReference type="Proteomes" id="UP001476798">
    <property type="component" value="Unassembled WGS sequence"/>
</dbReference>
<evidence type="ECO:0000256" key="4">
    <source>
        <dbReference type="ARBA" id="ARBA00022679"/>
    </source>
</evidence>
<evidence type="ECO:0000259" key="7">
    <source>
        <dbReference type="Pfam" id="PF18403"/>
    </source>
</evidence>
<evidence type="ECO:0000256" key="1">
    <source>
        <dbReference type="ARBA" id="ARBA00001913"/>
    </source>
</evidence>
<comment type="catalytic activity">
    <reaction evidence="6">
        <text>N(4)-(alpha-D-Man-(1-&gt;2)-alpha-D-Man-(1-&gt;2)-alpha-D-Man-(1-&gt;3)-[alpha-D-Man-(1-&gt;2)-alpha-D-Man-(1-&gt;3)-[alpha-D-Man-(1-&gt;2)-alpha-D-Man-(1-&gt;6)]-alpha-D-Man-(1-&gt;6)]-beta-D-Man-(1-&gt;4)-beta-D-GlcNAc-(1-&gt;4)-beta-D-GlcNAc)-L-asparaginyl-[protein] (N-glucan mannose isomer 9A1,2,3B1,2,3) + UDP-alpha-D-glucose = N(4)-(alpha-D-Glc-(1-&gt;3)-alpha-D-Man-(1-&gt;2)-alpha-D-Man-(1-&gt;2)-alpha-D-Man-(1-&gt;3)-[alpha-D-Man-(1-&gt;2)-alpha-D-Man-(1-&gt;3)-[alpha-D-Man-(1-&gt;2)-alpha-D-Man-(1-&gt;6)]-alpha-D-Man-(1-&gt;6)]-beta-D-Man-(1-&gt;4)-beta-D-GlcNAc-(1-&gt;4)-beta-D-GlcNAc)-L-asparaginyl-[protein] + UDP + H(+)</text>
        <dbReference type="Rhea" id="RHEA:61304"/>
        <dbReference type="Rhea" id="RHEA-COMP:14356"/>
        <dbReference type="Rhea" id="RHEA-COMP:14357"/>
        <dbReference type="ChEBI" id="CHEBI:15378"/>
        <dbReference type="ChEBI" id="CHEBI:58223"/>
        <dbReference type="ChEBI" id="CHEBI:58885"/>
        <dbReference type="ChEBI" id="CHEBI:59080"/>
        <dbReference type="ChEBI" id="CHEBI:139493"/>
    </reaction>
</comment>
<dbReference type="Pfam" id="PF18404">
    <property type="entry name" value="Glyco_transf_24"/>
    <property type="match status" value="1"/>
</dbReference>
<accession>A0ABV0NC77</accession>
<dbReference type="InterPro" id="IPR040525">
    <property type="entry name" value="UGGT_TRXL_4"/>
</dbReference>
<keyword evidence="10" id="KW-1185">Reference proteome</keyword>
<dbReference type="Pfam" id="PF18403">
    <property type="entry name" value="Thioredoxin_15"/>
    <property type="match status" value="1"/>
</dbReference>
<dbReference type="PANTHER" id="PTHR11226">
    <property type="entry name" value="UDP-GLUCOSE GLYCOPROTEIN:GLUCOSYLTRANSFERASE"/>
    <property type="match status" value="1"/>
</dbReference>
<feature type="domain" description="Glucosyltransferase 24 catalytic" evidence="8">
    <location>
        <begin position="274"/>
        <end position="423"/>
    </location>
</feature>
<dbReference type="PANTHER" id="PTHR11226:SF3">
    <property type="entry name" value="UDP-GLUCOSE:GLYCOPROTEIN GLUCOSYLTRANSFERASE 1"/>
    <property type="match status" value="1"/>
</dbReference>
<evidence type="ECO:0000313" key="10">
    <source>
        <dbReference type="Proteomes" id="UP001476798"/>
    </source>
</evidence>
<feature type="non-terminal residue" evidence="9">
    <location>
        <position position="1"/>
    </location>
</feature>
<dbReference type="InterPro" id="IPR009448">
    <property type="entry name" value="UDP-g_GGtrans"/>
</dbReference>
<feature type="domain" description="UDP-glucose:glycoprotein glucosyltransferase thioredoxin-like" evidence="7">
    <location>
        <begin position="1"/>
        <end position="101"/>
    </location>
</feature>
<protein>
    <submittedName>
        <fullName evidence="9">UDP-glucose:glycoprotein glucosyltransferase 1</fullName>
    </submittedName>
</protein>
<comment type="similarity">
    <text evidence="3">Belongs to the glycosyltransferase 8 family.</text>
</comment>
<dbReference type="InterPro" id="IPR029044">
    <property type="entry name" value="Nucleotide-diphossugar_trans"/>
</dbReference>
<reference evidence="9 10" key="1">
    <citation type="submission" date="2021-06" db="EMBL/GenBank/DDBJ databases">
        <authorList>
            <person name="Palmer J.M."/>
        </authorList>
    </citation>
    <scope>NUCLEOTIDE SEQUENCE [LARGE SCALE GENOMIC DNA]</scope>
    <source>
        <strain evidence="9 10">GA_2019</strain>
        <tissue evidence="9">Muscle</tissue>
    </source>
</reference>
<comment type="function">
    <text evidence="5">Recognizes glycoproteins with minor folding defects. Reglucosylates single N-glycans near the misfolded part of the protein, thus providing quality control for protein folding in the endoplasmic reticulum. Reglucosylated proteins are recognized by calreticulin for recycling to the endoplasmic reticulum and refolding or degradation.</text>
</comment>
<evidence type="ECO:0000313" key="9">
    <source>
        <dbReference type="EMBL" id="MEQ2168992.1"/>
    </source>
</evidence>
<dbReference type="EMBL" id="JAHRIO010031881">
    <property type="protein sequence ID" value="MEQ2168992.1"/>
    <property type="molecule type" value="Genomic_DNA"/>
</dbReference>
<dbReference type="Gene3D" id="3.90.550.10">
    <property type="entry name" value="Spore Coat Polysaccharide Biosynthesis Protein SpsA, Chain A"/>
    <property type="match status" value="1"/>
</dbReference>
<organism evidence="9 10">
    <name type="scientific">Goodea atripinnis</name>
    <dbReference type="NCBI Taxonomy" id="208336"/>
    <lineage>
        <taxon>Eukaryota</taxon>
        <taxon>Metazoa</taxon>
        <taxon>Chordata</taxon>
        <taxon>Craniata</taxon>
        <taxon>Vertebrata</taxon>
        <taxon>Euteleostomi</taxon>
        <taxon>Actinopterygii</taxon>
        <taxon>Neopterygii</taxon>
        <taxon>Teleostei</taxon>
        <taxon>Neoteleostei</taxon>
        <taxon>Acanthomorphata</taxon>
        <taxon>Ovalentaria</taxon>
        <taxon>Atherinomorphae</taxon>
        <taxon>Cyprinodontiformes</taxon>
        <taxon>Goodeidae</taxon>
        <taxon>Goodea</taxon>
    </lineage>
</organism>
<evidence type="ECO:0000256" key="5">
    <source>
        <dbReference type="ARBA" id="ARBA00045874"/>
    </source>
</evidence>
<comment type="caution">
    <text evidence="9">The sequence shown here is derived from an EMBL/GenBank/DDBJ whole genome shotgun (WGS) entry which is preliminary data.</text>
</comment>
<dbReference type="SUPFAM" id="SSF53448">
    <property type="entry name" value="Nucleotide-diphospho-sugar transferases"/>
    <property type="match status" value="1"/>
</dbReference>